<keyword evidence="1" id="KW-0378">Hydrolase</keyword>
<dbReference type="Proteomes" id="UP001303115">
    <property type="component" value="Unassembled WGS sequence"/>
</dbReference>
<dbReference type="EMBL" id="MU854350">
    <property type="protein sequence ID" value="KAK4041824.1"/>
    <property type="molecule type" value="Genomic_DNA"/>
</dbReference>
<sequence length="287" mass="31250">MSGVPKAAVVEDLMLSSLTTCLTPSVASSNNTVDNVPFPADLNGSNFTYPWPVKLYRFVSQGQNFEMAVMDVPPKPQHDHDDNNRSKTALRLHGKNFCAATWHQTAAVLSAAGYRTPTTGAQHPRPENGATVMGHSLGGMLAAQFALMYPDLLIPRGGLVLANPIGENWKALGVPYVSIDETGVTERASTHKSIHAEGEAFVQAQVRVVDMVLTQPVVYEFGTRRPLGKQWSPPEVQQRLGHYDVLGKQAAAVIPNCTVVEFPDLGHAPQIQAPERFHKAVLQWLRG</sequence>
<gene>
    <name evidence="1" type="ORF">C8A01DRAFT_45036</name>
</gene>
<dbReference type="SUPFAM" id="SSF53474">
    <property type="entry name" value="alpha/beta-Hydrolases"/>
    <property type="match status" value="1"/>
</dbReference>
<reference evidence="2" key="1">
    <citation type="journal article" date="2023" name="Mol. Phylogenet. Evol.">
        <title>Genome-scale phylogeny and comparative genomics of the fungal order Sordariales.</title>
        <authorList>
            <person name="Hensen N."/>
            <person name="Bonometti L."/>
            <person name="Westerberg I."/>
            <person name="Brannstrom I.O."/>
            <person name="Guillou S."/>
            <person name="Cros-Aarteil S."/>
            <person name="Calhoun S."/>
            <person name="Haridas S."/>
            <person name="Kuo A."/>
            <person name="Mondo S."/>
            <person name="Pangilinan J."/>
            <person name="Riley R."/>
            <person name="LaButti K."/>
            <person name="Andreopoulos B."/>
            <person name="Lipzen A."/>
            <person name="Chen C."/>
            <person name="Yan M."/>
            <person name="Daum C."/>
            <person name="Ng V."/>
            <person name="Clum A."/>
            <person name="Steindorff A."/>
            <person name="Ohm R.A."/>
            <person name="Martin F."/>
            <person name="Silar P."/>
            <person name="Natvig D.O."/>
            <person name="Lalanne C."/>
            <person name="Gautier V."/>
            <person name="Ament-Velasquez S.L."/>
            <person name="Kruys A."/>
            <person name="Hutchinson M.I."/>
            <person name="Powell A.J."/>
            <person name="Barry K."/>
            <person name="Miller A.N."/>
            <person name="Grigoriev I.V."/>
            <person name="Debuchy R."/>
            <person name="Gladieux P."/>
            <person name="Hiltunen Thoren M."/>
            <person name="Johannesson H."/>
        </authorList>
    </citation>
    <scope>NUCLEOTIDE SEQUENCE [LARGE SCALE GENOMIC DNA]</scope>
    <source>
        <strain evidence="2">CBS 284.82</strain>
    </source>
</reference>
<evidence type="ECO:0000313" key="1">
    <source>
        <dbReference type="EMBL" id="KAK4041824.1"/>
    </source>
</evidence>
<evidence type="ECO:0000313" key="2">
    <source>
        <dbReference type="Proteomes" id="UP001303115"/>
    </source>
</evidence>
<dbReference type="InterPro" id="IPR029058">
    <property type="entry name" value="AB_hydrolase_fold"/>
</dbReference>
<name>A0AAN6SSS7_9PEZI</name>
<dbReference type="Gene3D" id="3.40.50.1820">
    <property type="entry name" value="alpha/beta hydrolase"/>
    <property type="match status" value="1"/>
</dbReference>
<comment type="caution">
    <text evidence="1">The sequence shown here is derived from an EMBL/GenBank/DDBJ whole genome shotgun (WGS) entry which is preliminary data.</text>
</comment>
<organism evidence="1 2">
    <name type="scientific">Parachaetomium inaequale</name>
    <dbReference type="NCBI Taxonomy" id="2588326"/>
    <lineage>
        <taxon>Eukaryota</taxon>
        <taxon>Fungi</taxon>
        <taxon>Dikarya</taxon>
        <taxon>Ascomycota</taxon>
        <taxon>Pezizomycotina</taxon>
        <taxon>Sordariomycetes</taxon>
        <taxon>Sordariomycetidae</taxon>
        <taxon>Sordariales</taxon>
        <taxon>Chaetomiaceae</taxon>
        <taxon>Parachaetomium</taxon>
    </lineage>
</organism>
<proteinExistence type="predicted"/>
<accession>A0AAN6SSS7</accession>
<dbReference type="AlphaFoldDB" id="A0AAN6SSS7"/>
<protein>
    <submittedName>
        <fullName evidence="1">Alpha/Beta hydrolase protein</fullName>
    </submittedName>
</protein>
<keyword evidence="2" id="KW-1185">Reference proteome</keyword>
<dbReference type="GO" id="GO:0016787">
    <property type="term" value="F:hydrolase activity"/>
    <property type="evidence" value="ECO:0007669"/>
    <property type="project" value="UniProtKB-KW"/>
</dbReference>